<dbReference type="Proteomes" id="UP000003303">
    <property type="component" value="Unassembled WGS sequence"/>
</dbReference>
<proteinExistence type="predicted"/>
<comment type="caution">
    <text evidence="1">The sequence shown here is derived from an EMBL/GenBank/DDBJ whole genome shotgun (WGS) entry which is preliminary data.</text>
</comment>
<dbReference type="AlphaFoldDB" id="C2MEI5"/>
<keyword evidence="2" id="KW-1185">Reference proteome</keyword>
<gene>
    <name evidence="1" type="ORF">PORUE0001_1871</name>
</gene>
<dbReference type="EMBL" id="ACLR01000245">
    <property type="protein sequence ID" value="EEK15867.1"/>
    <property type="molecule type" value="Genomic_DNA"/>
</dbReference>
<evidence type="ECO:0000313" key="2">
    <source>
        <dbReference type="Proteomes" id="UP000003303"/>
    </source>
</evidence>
<name>C2MEI5_9PORP</name>
<accession>C2MEI5</accession>
<protein>
    <submittedName>
        <fullName evidence="1">Uncharacterized protein</fullName>
    </submittedName>
</protein>
<reference evidence="1 2" key="1">
    <citation type="submission" date="2009-04" db="EMBL/GenBank/DDBJ databases">
        <authorList>
            <person name="Sebastian Y."/>
            <person name="Madupu R."/>
            <person name="Durkin A.S."/>
            <person name="Torralba M."/>
            <person name="Methe B."/>
            <person name="Sutton G.G."/>
            <person name="Strausberg R.L."/>
            <person name="Nelson K.E."/>
        </authorList>
    </citation>
    <scope>NUCLEOTIDE SEQUENCE [LARGE SCALE GENOMIC DNA]</scope>
    <source>
        <strain evidence="1 2">60-3</strain>
    </source>
</reference>
<feature type="non-terminal residue" evidence="1">
    <location>
        <position position="1"/>
    </location>
</feature>
<organism evidence="1 2">
    <name type="scientific">Porphyromonas uenonis 60-3</name>
    <dbReference type="NCBI Taxonomy" id="596327"/>
    <lineage>
        <taxon>Bacteria</taxon>
        <taxon>Pseudomonadati</taxon>
        <taxon>Bacteroidota</taxon>
        <taxon>Bacteroidia</taxon>
        <taxon>Bacteroidales</taxon>
        <taxon>Porphyromonadaceae</taxon>
        <taxon>Porphyromonas</taxon>
    </lineage>
</organism>
<sequence length="45" mass="5018">KGQELVTLDEQKPLTIKELYEVHADLQKEINKLLGLSDVEPAAEA</sequence>
<evidence type="ECO:0000313" key="1">
    <source>
        <dbReference type="EMBL" id="EEK15867.1"/>
    </source>
</evidence>